<feature type="domain" description="EAL" evidence="4">
    <location>
        <begin position="521"/>
        <end position="769"/>
    </location>
</feature>
<dbReference type="SMART" id="SM00091">
    <property type="entry name" value="PAS"/>
    <property type="match status" value="2"/>
</dbReference>
<dbReference type="InterPro" id="IPR035919">
    <property type="entry name" value="EAL_sf"/>
</dbReference>
<evidence type="ECO:0000313" key="6">
    <source>
        <dbReference type="EMBL" id="MFK7161587.1"/>
    </source>
</evidence>
<gene>
    <name evidence="6" type="ORF">V6U78_11125</name>
</gene>
<dbReference type="NCBIfam" id="TIGR00254">
    <property type="entry name" value="GGDEF"/>
    <property type="match status" value="1"/>
</dbReference>
<evidence type="ECO:0000259" key="4">
    <source>
        <dbReference type="PROSITE" id="PS50883"/>
    </source>
</evidence>
<dbReference type="InterPro" id="IPR013656">
    <property type="entry name" value="PAS_4"/>
</dbReference>
<dbReference type="EMBL" id="JBANFI010000007">
    <property type="protein sequence ID" value="MFK7161587.1"/>
    <property type="molecule type" value="Genomic_DNA"/>
</dbReference>
<dbReference type="InterPro" id="IPR029787">
    <property type="entry name" value="Nucleotide_cyclase"/>
</dbReference>
<dbReference type="Pfam" id="PF00990">
    <property type="entry name" value="GGDEF"/>
    <property type="match status" value="1"/>
</dbReference>
<name>A0ABW8PZ89_9GAMM</name>
<keyword evidence="1" id="KW-1133">Transmembrane helix</keyword>
<protein>
    <submittedName>
        <fullName evidence="6">EAL domain-containing protein</fullName>
    </submittedName>
</protein>
<dbReference type="PANTHER" id="PTHR44757:SF2">
    <property type="entry name" value="BIOFILM ARCHITECTURE MAINTENANCE PROTEIN MBAA"/>
    <property type="match status" value="1"/>
</dbReference>
<dbReference type="SUPFAM" id="SSF141868">
    <property type="entry name" value="EAL domain-like"/>
    <property type="match status" value="1"/>
</dbReference>
<dbReference type="InterPro" id="IPR035965">
    <property type="entry name" value="PAS-like_dom_sf"/>
</dbReference>
<dbReference type="InterPro" id="IPR052155">
    <property type="entry name" value="Biofilm_reg_signaling"/>
</dbReference>
<dbReference type="PANTHER" id="PTHR44757">
    <property type="entry name" value="DIGUANYLATE CYCLASE DGCP"/>
    <property type="match status" value="1"/>
</dbReference>
<dbReference type="SMART" id="SM00267">
    <property type="entry name" value="GGDEF"/>
    <property type="match status" value="1"/>
</dbReference>
<dbReference type="RefSeq" id="WP_405340698.1">
    <property type="nucleotide sequence ID" value="NZ_JBANFI010000007.1"/>
</dbReference>
<dbReference type="PROSITE" id="PS50112">
    <property type="entry name" value="PAS"/>
    <property type="match status" value="1"/>
</dbReference>
<evidence type="ECO:0000259" key="3">
    <source>
        <dbReference type="PROSITE" id="PS50113"/>
    </source>
</evidence>
<dbReference type="PROSITE" id="PS50887">
    <property type="entry name" value="GGDEF"/>
    <property type="match status" value="1"/>
</dbReference>
<sequence length="770" mass="88193">MRLFQRWSRRPLAPWLLIAACLFSLGLWVQAASFSFASQLPERFFEEYGAVMLVIDPASGEIRAANRAAARFYGYSVEQLQQMRIQQINALDPADVDIERELARTENRNYFIFPHRLSSGEIRTVEVYSWPLLSDDGEQLLFSVIIDISGRQLVDAQLLDYTSRLETLAEQRYQHLLSSKQQHLQLMWLAFAIQLLVIALLVWNISQRRRAQKKLQEKTAILEGLLNSIPDLIFFKNKAGVYLGANARFAEFVGKPAKDIVGSTDFELFDAQQAKAFHLSDLQVLANQRPLRHEEWTRFPNGQRKLLDKIKAPLISQGEDFVGVLGISRDLTERHAHEERIRQLAYYDPLTHLPNRFLLHEQFIQLCQQLPPQQSLLGLAIIDLDHFKNINDALGHTHGDRLLIAVAERLQAQLQSRDRLARFGGDEYVLLLTEDGPEETARPQLEQRIEHLHRELERPFIIDQAEYLIGNSLGLTLCSAFDRGLNELIKEADIALYAAKEAGRGLWKRFHPSMQHQVEDRFLLEGELRKALELDQLRLYLQPKNNAQGQIYGCESLLRWAHPEKGLIPPDVFIPLAEETGLILQLGDWVLQQTLALAVRYPELEFAVNISPREFRNPDFVARIQSRLAASQANPERLTLEVTEGLLITDFQQSSERMLELQKLGIRFSIDDFGTGYSSLSYLKKLPINELKIDRSFVRGLPQDSSDALLVETMMAVAQHLELQVVAEGVETPEQREFLLSVGCTHHQGYLYGQPQPAQVFLDRYQTDQQ</sequence>
<evidence type="ECO:0000256" key="1">
    <source>
        <dbReference type="SAM" id="Phobius"/>
    </source>
</evidence>
<dbReference type="InterPro" id="IPR000160">
    <property type="entry name" value="GGDEF_dom"/>
</dbReference>
<dbReference type="InterPro" id="IPR001633">
    <property type="entry name" value="EAL_dom"/>
</dbReference>
<keyword evidence="1" id="KW-0812">Transmembrane</keyword>
<dbReference type="CDD" id="cd01948">
    <property type="entry name" value="EAL"/>
    <property type="match status" value="1"/>
</dbReference>
<dbReference type="Proteomes" id="UP001621714">
    <property type="component" value="Unassembled WGS sequence"/>
</dbReference>
<dbReference type="PROSITE" id="PS50883">
    <property type="entry name" value="EAL"/>
    <property type="match status" value="1"/>
</dbReference>
<dbReference type="InterPro" id="IPR000014">
    <property type="entry name" value="PAS"/>
</dbReference>
<accession>A0ABW8PZ89</accession>
<dbReference type="InterPro" id="IPR043128">
    <property type="entry name" value="Rev_trsase/Diguanyl_cyclase"/>
</dbReference>
<dbReference type="Pfam" id="PF08448">
    <property type="entry name" value="PAS_4"/>
    <property type="match status" value="2"/>
</dbReference>
<dbReference type="Gene3D" id="3.30.450.20">
    <property type="entry name" value="PAS domain"/>
    <property type="match status" value="2"/>
</dbReference>
<keyword evidence="1" id="KW-0472">Membrane</keyword>
<dbReference type="SMART" id="SM00052">
    <property type="entry name" value="EAL"/>
    <property type="match status" value="1"/>
</dbReference>
<dbReference type="Pfam" id="PF00563">
    <property type="entry name" value="EAL"/>
    <property type="match status" value="1"/>
</dbReference>
<dbReference type="SUPFAM" id="SSF55073">
    <property type="entry name" value="Nucleotide cyclase"/>
    <property type="match status" value="1"/>
</dbReference>
<feature type="domain" description="GGDEF" evidence="5">
    <location>
        <begin position="375"/>
        <end position="512"/>
    </location>
</feature>
<proteinExistence type="predicted"/>
<evidence type="ECO:0000313" key="7">
    <source>
        <dbReference type="Proteomes" id="UP001621714"/>
    </source>
</evidence>
<evidence type="ECO:0000259" key="2">
    <source>
        <dbReference type="PROSITE" id="PS50112"/>
    </source>
</evidence>
<organism evidence="6 7">
    <name type="scientific">Marinospirillum alkalitolerans</name>
    <dbReference type="NCBI Taxonomy" id="3123374"/>
    <lineage>
        <taxon>Bacteria</taxon>
        <taxon>Pseudomonadati</taxon>
        <taxon>Pseudomonadota</taxon>
        <taxon>Gammaproteobacteria</taxon>
        <taxon>Oceanospirillales</taxon>
        <taxon>Oceanospirillaceae</taxon>
        <taxon>Marinospirillum</taxon>
    </lineage>
</organism>
<dbReference type="PROSITE" id="PS50113">
    <property type="entry name" value="PAC"/>
    <property type="match status" value="1"/>
</dbReference>
<feature type="domain" description="PAC" evidence="3">
    <location>
        <begin position="287"/>
        <end position="343"/>
    </location>
</feature>
<comment type="caution">
    <text evidence="6">The sequence shown here is derived from an EMBL/GenBank/DDBJ whole genome shotgun (WGS) entry which is preliminary data.</text>
</comment>
<dbReference type="InterPro" id="IPR000700">
    <property type="entry name" value="PAS-assoc_C"/>
</dbReference>
<feature type="transmembrane region" description="Helical" evidence="1">
    <location>
        <begin position="186"/>
        <end position="205"/>
    </location>
</feature>
<dbReference type="CDD" id="cd01949">
    <property type="entry name" value="GGDEF"/>
    <property type="match status" value="1"/>
</dbReference>
<dbReference type="Gene3D" id="3.20.20.450">
    <property type="entry name" value="EAL domain"/>
    <property type="match status" value="1"/>
</dbReference>
<dbReference type="NCBIfam" id="TIGR00229">
    <property type="entry name" value="sensory_box"/>
    <property type="match status" value="2"/>
</dbReference>
<reference evidence="6 7" key="1">
    <citation type="submission" date="2024-02" db="EMBL/GenBank/DDBJ databases">
        <title>Marinospirillum sp. MEB 164 isolated from Lonar lake sediment.</title>
        <authorList>
            <person name="Joshi A."/>
            <person name="Thite S."/>
        </authorList>
    </citation>
    <scope>NUCLEOTIDE SEQUENCE [LARGE SCALE GENOMIC DNA]</scope>
    <source>
        <strain evidence="6 7">MEB164</strain>
    </source>
</reference>
<dbReference type="Gene3D" id="3.30.70.270">
    <property type="match status" value="1"/>
</dbReference>
<evidence type="ECO:0000259" key="5">
    <source>
        <dbReference type="PROSITE" id="PS50887"/>
    </source>
</evidence>
<dbReference type="PROSITE" id="PS51257">
    <property type="entry name" value="PROKAR_LIPOPROTEIN"/>
    <property type="match status" value="1"/>
</dbReference>
<feature type="domain" description="PAS" evidence="2">
    <location>
        <begin position="218"/>
        <end position="288"/>
    </location>
</feature>
<keyword evidence="7" id="KW-1185">Reference proteome</keyword>
<dbReference type="SUPFAM" id="SSF55785">
    <property type="entry name" value="PYP-like sensor domain (PAS domain)"/>
    <property type="match status" value="2"/>
</dbReference>